<comment type="caution">
    <text evidence="2">The sequence shown here is derived from an EMBL/GenBank/DDBJ whole genome shotgun (WGS) entry which is preliminary data.</text>
</comment>
<protein>
    <submittedName>
        <fullName evidence="2">MarR family winged helix-turn-helix transcriptional regulator</fullName>
    </submittedName>
</protein>
<evidence type="ECO:0000259" key="1">
    <source>
        <dbReference type="PROSITE" id="PS50995"/>
    </source>
</evidence>
<dbReference type="EMBL" id="JBHTNF010000008">
    <property type="protein sequence ID" value="MFD1329008.1"/>
    <property type="molecule type" value="Genomic_DNA"/>
</dbReference>
<reference evidence="3" key="1">
    <citation type="journal article" date="2019" name="Int. J. Syst. Evol. Microbiol.">
        <title>The Global Catalogue of Microorganisms (GCM) 10K type strain sequencing project: providing services to taxonomists for standard genome sequencing and annotation.</title>
        <authorList>
            <consortium name="The Broad Institute Genomics Platform"/>
            <consortium name="The Broad Institute Genome Sequencing Center for Infectious Disease"/>
            <person name="Wu L."/>
            <person name="Ma J."/>
        </authorList>
    </citation>
    <scope>NUCLEOTIDE SEQUENCE [LARGE SCALE GENOMIC DNA]</scope>
    <source>
        <strain evidence="3">CCUG 55609</strain>
    </source>
</reference>
<gene>
    <name evidence="2" type="ORF">ACFQ33_14030</name>
</gene>
<dbReference type="PRINTS" id="PR00598">
    <property type="entry name" value="HTHMARR"/>
</dbReference>
<feature type="domain" description="HTH marR-type" evidence="1">
    <location>
        <begin position="26"/>
        <end position="159"/>
    </location>
</feature>
<dbReference type="InterPro" id="IPR039422">
    <property type="entry name" value="MarR/SlyA-like"/>
</dbReference>
<accession>A0ABW3YYG1</accession>
<dbReference type="Gene3D" id="1.10.10.10">
    <property type="entry name" value="Winged helix-like DNA-binding domain superfamily/Winged helix DNA-binding domain"/>
    <property type="match status" value="1"/>
</dbReference>
<dbReference type="Proteomes" id="UP001597173">
    <property type="component" value="Unassembled WGS sequence"/>
</dbReference>
<keyword evidence="3" id="KW-1185">Reference proteome</keyword>
<evidence type="ECO:0000313" key="2">
    <source>
        <dbReference type="EMBL" id="MFD1329008.1"/>
    </source>
</evidence>
<dbReference type="PANTHER" id="PTHR33164">
    <property type="entry name" value="TRANSCRIPTIONAL REGULATOR, MARR FAMILY"/>
    <property type="match status" value="1"/>
</dbReference>
<organism evidence="2 3">
    <name type="scientific">Mycoplana ramosa</name>
    <name type="common">Mycoplana bullata</name>
    <dbReference type="NCBI Taxonomy" id="40837"/>
    <lineage>
        <taxon>Bacteria</taxon>
        <taxon>Pseudomonadati</taxon>
        <taxon>Pseudomonadota</taxon>
        <taxon>Alphaproteobacteria</taxon>
        <taxon>Hyphomicrobiales</taxon>
        <taxon>Rhizobiaceae</taxon>
        <taxon>Mycoplana</taxon>
    </lineage>
</organism>
<dbReference type="InterPro" id="IPR000835">
    <property type="entry name" value="HTH_MarR-typ"/>
</dbReference>
<dbReference type="Pfam" id="PF01047">
    <property type="entry name" value="MarR"/>
    <property type="match status" value="1"/>
</dbReference>
<dbReference type="PANTHER" id="PTHR33164:SF89">
    <property type="entry name" value="MARR FAMILY REGULATORY PROTEIN"/>
    <property type="match status" value="1"/>
</dbReference>
<dbReference type="InterPro" id="IPR036390">
    <property type="entry name" value="WH_DNA-bd_sf"/>
</dbReference>
<sequence length="166" mass="18299">MWDAMTNIVVNEELGEAGALDVSSIEHSVIFQIKRTQALLTRRFQSRFAGFDLRPGEYGILLLIATNPGRKQTEIADALGVQRANFVPLINALERRQLTERRPSLQDRRSNALYLTPIGESFVQKICQVEAAFEAECTARLGGVKAREAFLALLSRLVAGTAVTGP</sequence>
<dbReference type="SMART" id="SM00347">
    <property type="entry name" value="HTH_MARR"/>
    <property type="match status" value="1"/>
</dbReference>
<dbReference type="RefSeq" id="WP_374836073.1">
    <property type="nucleotide sequence ID" value="NZ_JBHEEW010000002.1"/>
</dbReference>
<dbReference type="InterPro" id="IPR036388">
    <property type="entry name" value="WH-like_DNA-bd_sf"/>
</dbReference>
<evidence type="ECO:0000313" key="3">
    <source>
        <dbReference type="Proteomes" id="UP001597173"/>
    </source>
</evidence>
<name>A0ABW3YYG1_MYCRA</name>
<dbReference type="SUPFAM" id="SSF46785">
    <property type="entry name" value="Winged helix' DNA-binding domain"/>
    <property type="match status" value="1"/>
</dbReference>
<dbReference type="PROSITE" id="PS50995">
    <property type="entry name" value="HTH_MARR_2"/>
    <property type="match status" value="1"/>
</dbReference>
<proteinExistence type="predicted"/>